<protein>
    <submittedName>
        <fullName evidence="1">Beta-xylosidase</fullName>
    </submittedName>
</protein>
<proteinExistence type="predicted"/>
<reference evidence="1" key="1">
    <citation type="journal article" date="2019" name="Nat. Med.">
        <title>A library of human gut bacterial isolates paired with longitudinal multiomics data enables mechanistic microbiome research.</title>
        <authorList>
            <person name="Poyet M."/>
            <person name="Groussin M."/>
            <person name="Gibbons S.M."/>
            <person name="Avila-Pacheco J."/>
            <person name="Jiang X."/>
            <person name="Kearney S.M."/>
            <person name="Perrotta A.R."/>
            <person name="Berdy B."/>
            <person name="Zhao S."/>
            <person name="Lieberman T.D."/>
            <person name="Swanson P.K."/>
            <person name="Smith M."/>
            <person name="Roesemann S."/>
            <person name="Alexander J.E."/>
            <person name="Rich S.A."/>
            <person name="Livny J."/>
            <person name="Vlamakis H."/>
            <person name="Clish C."/>
            <person name="Bullock K."/>
            <person name="Deik A."/>
            <person name="Scott J."/>
            <person name="Pierce K.A."/>
            <person name="Xavier R.J."/>
            <person name="Alm E.J."/>
        </authorList>
    </citation>
    <scope>NUCLEOTIDE SEQUENCE</scope>
    <source>
        <strain evidence="1">BIOML-A13</strain>
    </source>
</reference>
<dbReference type="InterPro" id="IPR023296">
    <property type="entry name" value="Glyco_hydro_beta-prop_sf"/>
</dbReference>
<accession>A0A642C1D5</accession>
<gene>
    <name evidence="1" type="ORF">F3B51_28870</name>
</gene>
<dbReference type="AlphaFoldDB" id="A0A642C1D5"/>
<feature type="non-terminal residue" evidence="1">
    <location>
        <position position="66"/>
    </location>
</feature>
<organism evidence="1">
    <name type="scientific">Bacteroides ovatus</name>
    <dbReference type="NCBI Taxonomy" id="28116"/>
    <lineage>
        <taxon>Bacteria</taxon>
        <taxon>Pseudomonadati</taxon>
        <taxon>Bacteroidota</taxon>
        <taxon>Bacteroidia</taxon>
        <taxon>Bacteroidales</taxon>
        <taxon>Bacteroidaceae</taxon>
        <taxon>Bacteroides</taxon>
    </lineage>
</organism>
<dbReference type="SUPFAM" id="SSF75005">
    <property type="entry name" value="Arabinanase/levansucrase/invertase"/>
    <property type="match status" value="1"/>
</dbReference>
<sequence length="66" mass="7528">MKTLIQFLLATFTILACVCCKTAKEEKTDDKLNEITFADPTIFVENGKYYLTGTRNREPNGFAIFE</sequence>
<evidence type="ECO:0000313" key="1">
    <source>
        <dbReference type="EMBL" id="KAA4632688.1"/>
    </source>
</evidence>
<dbReference type="EMBL" id="VWFN01000225">
    <property type="protein sequence ID" value="KAA4632688.1"/>
    <property type="molecule type" value="Genomic_DNA"/>
</dbReference>
<comment type="caution">
    <text evidence="1">The sequence shown here is derived from an EMBL/GenBank/DDBJ whole genome shotgun (WGS) entry which is preliminary data.</text>
</comment>
<name>A0A642C1D5_BACOV</name>
<dbReference type="Gene3D" id="2.115.10.20">
    <property type="entry name" value="Glycosyl hydrolase domain, family 43"/>
    <property type="match status" value="1"/>
</dbReference>
<dbReference type="PROSITE" id="PS51257">
    <property type="entry name" value="PROKAR_LIPOPROTEIN"/>
    <property type="match status" value="1"/>
</dbReference>